<dbReference type="AlphaFoldDB" id="A0A392TYP8"/>
<dbReference type="Proteomes" id="UP000265520">
    <property type="component" value="Unassembled WGS sequence"/>
</dbReference>
<comment type="caution">
    <text evidence="1">The sequence shown here is derived from an EMBL/GenBank/DDBJ whole genome shotgun (WGS) entry which is preliminary data.</text>
</comment>
<sequence>VYWIKCNTDGAALGCPGLATYSGIFRDSFAATLGCFAKNLSLPMLFRQRLLG</sequence>
<reference evidence="1 2" key="1">
    <citation type="journal article" date="2018" name="Front. Plant Sci.">
        <title>Red Clover (Trifolium pratense) and Zigzag Clover (T. medium) - A Picture of Genomic Similarities and Differences.</title>
        <authorList>
            <person name="Dluhosova J."/>
            <person name="Istvanek J."/>
            <person name="Nedelnik J."/>
            <person name="Repkova J."/>
        </authorList>
    </citation>
    <scope>NUCLEOTIDE SEQUENCE [LARGE SCALE GENOMIC DNA]</scope>
    <source>
        <strain evidence="2">cv. 10/8</strain>
        <tissue evidence="1">Leaf</tissue>
    </source>
</reference>
<protein>
    <submittedName>
        <fullName evidence="1">Uncharacterized protein</fullName>
    </submittedName>
</protein>
<evidence type="ECO:0000313" key="2">
    <source>
        <dbReference type="Proteomes" id="UP000265520"/>
    </source>
</evidence>
<proteinExistence type="predicted"/>
<keyword evidence="2" id="KW-1185">Reference proteome</keyword>
<organism evidence="1 2">
    <name type="scientific">Trifolium medium</name>
    <dbReference type="NCBI Taxonomy" id="97028"/>
    <lineage>
        <taxon>Eukaryota</taxon>
        <taxon>Viridiplantae</taxon>
        <taxon>Streptophyta</taxon>
        <taxon>Embryophyta</taxon>
        <taxon>Tracheophyta</taxon>
        <taxon>Spermatophyta</taxon>
        <taxon>Magnoliopsida</taxon>
        <taxon>eudicotyledons</taxon>
        <taxon>Gunneridae</taxon>
        <taxon>Pentapetalae</taxon>
        <taxon>rosids</taxon>
        <taxon>fabids</taxon>
        <taxon>Fabales</taxon>
        <taxon>Fabaceae</taxon>
        <taxon>Papilionoideae</taxon>
        <taxon>50 kb inversion clade</taxon>
        <taxon>NPAAA clade</taxon>
        <taxon>Hologalegina</taxon>
        <taxon>IRL clade</taxon>
        <taxon>Trifolieae</taxon>
        <taxon>Trifolium</taxon>
    </lineage>
</organism>
<evidence type="ECO:0000313" key="1">
    <source>
        <dbReference type="EMBL" id="MCI66008.1"/>
    </source>
</evidence>
<feature type="non-terminal residue" evidence="1">
    <location>
        <position position="1"/>
    </location>
</feature>
<name>A0A392TYP8_9FABA</name>
<dbReference type="EMBL" id="LXQA010686791">
    <property type="protein sequence ID" value="MCI66008.1"/>
    <property type="molecule type" value="Genomic_DNA"/>
</dbReference>
<accession>A0A392TYP8</accession>